<proteinExistence type="predicted"/>
<dbReference type="RefSeq" id="WP_252160448.1">
    <property type="nucleotide sequence ID" value="NZ_CP098807.1"/>
</dbReference>
<dbReference type="EMBL" id="CP098807">
    <property type="protein sequence ID" value="USJ23389.1"/>
    <property type="molecule type" value="Genomic_DNA"/>
</dbReference>
<evidence type="ECO:0000259" key="1">
    <source>
        <dbReference type="Pfam" id="PF10026"/>
    </source>
</evidence>
<name>A0A9Q8Y944_ENSAD</name>
<evidence type="ECO:0000313" key="3">
    <source>
        <dbReference type="Proteomes" id="UP001055460"/>
    </source>
</evidence>
<organism evidence="2 3">
    <name type="scientific">Ensifer adhaerens</name>
    <name type="common">Sinorhizobium morelense</name>
    <dbReference type="NCBI Taxonomy" id="106592"/>
    <lineage>
        <taxon>Bacteria</taxon>
        <taxon>Pseudomonadati</taxon>
        <taxon>Pseudomonadota</taxon>
        <taxon>Alphaproteobacteria</taxon>
        <taxon>Hyphomicrobiales</taxon>
        <taxon>Rhizobiaceae</taxon>
        <taxon>Sinorhizobium/Ensifer group</taxon>
        <taxon>Ensifer</taxon>
    </lineage>
</organism>
<sequence>MLDLRVHFLEADGSLAPWHERIREAVRETAERVGAAVSASDSAAPIDVLVEYRAGETIPELGVAGACYRRALVVFTVDPGNENFEASLSAGEVRKLLTHELHHSFRHATCGYGSKLGEALVSEGLADAFDAEINGGDGHVWNHALNAADWESLLERAERELWAETYDHAGWFFGTGRSLPRWAGYTIGYHLVKTYLAVNPQARPSQMTATPASVVIGEAWAPLKDRLLVAA</sequence>
<dbReference type="AlphaFoldDB" id="A0A9Q8Y944"/>
<dbReference type="InterPro" id="IPR018728">
    <property type="entry name" value="DUF2268"/>
</dbReference>
<dbReference type="Proteomes" id="UP001055460">
    <property type="component" value="Chromosome"/>
</dbReference>
<gene>
    <name evidence="2" type="ORF">NE863_19285</name>
</gene>
<evidence type="ECO:0000313" key="2">
    <source>
        <dbReference type="EMBL" id="USJ23389.1"/>
    </source>
</evidence>
<reference evidence="2" key="1">
    <citation type="submission" date="2022-06" db="EMBL/GenBank/DDBJ databases">
        <title>Physiological and biochemical characterization and genomic elucidation of a strain of the genus Ensifer adhaerens M8 that combines arsenic oxidation and chromium reduction.</title>
        <authorList>
            <person name="Li X."/>
            <person name="Yu c."/>
        </authorList>
    </citation>
    <scope>NUCLEOTIDE SEQUENCE</scope>
    <source>
        <strain evidence="2">M8</strain>
    </source>
</reference>
<feature type="domain" description="DUF2268" evidence="1">
    <location>
        <begin position="27"/>
        <end position="215"/>
    </location>
</feature>
<protein>
    <submittedName>
        <fullName evidence="2">DUF2268 domain-containing protein</fullName>
    </submittedName>
</protein>
<accession>A0A9Q8Y944</accession>
<dbReference type="Pfam" id="PF10026">
    <property type="entry name" value="DUF2268"/>
    <property type="match status" value="1"/>
</dbReference>